<evidence type="ECO:0000313" key="3">
    <source>
        <dbReference type="Proteomes" id="UP000247498"/>
    </source>
</evidence>
<dbReference type="Proteomes" id="UP000247498">
    <property type="component" value="Unassembled WGS sequence"/>
</dbReference>
<protein>
    <recommendedName>
        <fullName evidence="4">SnoaL-like domain-containing protein</fullName>
    </recommendedName>
</protein>
<gene>
    <name evidence="2" type="ORF">Rsub_03570</name>
</gene>
<dbReference type="Gene3D" id="3.10.450.50">
    <property type="match status" value="1"/>
</dbReference>
<dbReference type="SUPFAM" id="SSF54427">
    <property type="entry name" value="NTF2-like"/>
    <property type="match status" value="1"/>
</dbReference>
<evidence type="ECO:0000256" key="1">
    <source>
        <dbReference type="SAM" id="MobiDB-lite"/>
    </source>
</evidence>
<dbReference type="InterPro" id="IPR032710">
    <property type="entry name" value="NTF2-like_dom_sf"/>
</dbReference>
<keyword evidence="3" id="KW-1185">Reference proteome</keyword>
<dbReference type="OrthoDB" id="551865at2759"/>
<dbReference type="EMBL" id="BDRX01000023">
    <property type="protein sequence ID" value="GBF91250.1"/>
    <property type="molecule type" value="Genomic_DNA"/>
</dbReference>
<evidence type="ECO:0000313" key="2">
    <source>
        <dbReference type="EMBL" id="GBF91250.1"/>
    </source>
</evidence>
<reference evidence="2 3" key="1">
    <citation type="journal article" date="2018" name="Sci. Rep.">
        <title>Raphidocelis subcapitata (=Pseudokirchneriella subcapitata) provides an insight into genome evolution and environmental adaptations in the Sphaeropleales.</title>
        <authorList>
            <person name="Suzuki S."/>
            <person name="Yamaguchi H."/>
            <person name="Nakajima N."/>
            <person name="Kawachi M."/>
        </authorList>
    </citation>
    <scope>NUCLEOTIDE SEQUENCE [LARGE SCALE GENOMIC DNA]</scope>
    <source>
        <strain evidence="2 3">NIES-35</strain>
    </source>
</reference>
<comment type="caution">
    <text evidence="2">The sequence shown here is derived from an EMBL/GenBank/DDBJ whole genome shotgun (WGS) entry which is preliminary data.</text>
</comment>
<evidence type="ECO:0008006" key="4">
    <source>
        <dbReference type="Google" id="ProtNLM"/>
    </source>
</evidence>
<feature type="region of interest" description="Disordered" evidence="1">
    <location>
        <begin position="182"/>
        <end position="202"/>
    </location>
</feature>
<dbReference type="InParanoid" id="A0A2V0P080"/>
<dbReference type="AlphaFoldDB" id="A0A2V0P080"/>
<accession>A0A2V0P080</accession>
<organism evidence="2 3">
    <name type="scientific">Raphidocelis subcapitata</name>
    <dbReference type="NCBI Taxonomy" id="307507"/>
    <lineage>
        <taxon>Eukaryota</taxon>
        <taxon>Viridiplantae</taxon>
        <taxon>Chlorophyta</taxon>
        <taxon>core chlorophytes</taxon>
        <taxon>Chlorophyceae</taxon>
        <taxon>CS clade</taxon>
        <taxon>Sphaeropleales</taxon>
        <taxon>Selenastraceae</taxon>
        <taxon>Raphidocelis</taxon>
    </lineage>
</organism>
<name>A0A2V0P080_9CHLO</name>
<sequence length="202" mass="20880">MAGSLAAAKSAYRPLAGSQAAPRALVRAHRAPRSQRASAALRYPVATEERAKRLELFYTEAWGNGTPELLPELCASSVTYCDARGGGCDAFGCRGLAAMIEGVCSSHPLLRIELDDVTFDDSGATAVAEWHATAAHLLPGTAGGAASGLVSEICGLDEVHFDLEGRISSILSFRERFAEERAEEGADGADADADAAAGAASA</sequence>
<proteinExistence type="predicted"/>